<sequence>MQEAERAVEALRQLWRDLADTPWGGWAPCRVGVAEVGPQRLVWADLGQAEDSWCVRPEEPPAWIRSWPLDPGRGWDSGYRPEALQAFWVGPARWQGDDLVFRTFIEGTVLALLRATRGRDRPPDRWYTWVWPPAPAGVPCPQLAHWGSPRPPVQSREDLDAALAAVRLSAAVPEPVWALLNRAVRLLRAGYYDCELFAPAELYAAMAVETALKAAYLATLDRPAVMTLSDGRRGEPLHARVYPDPPSYATLSRASRDFRGRYRGLALAVNTRPFPLGKGALLNWVAGRGWLDALDVALVRHYFRLRDVMSHPEVPFVETLADALETLEAVVGLLNRFWARVGRVIALSSDAAMLEPEESR</sequence>
<dbReference type="AlphaFoldDB" id="A0A6F8ZHE0"/>
<protein>
    <submittedName>
        <fullName evidence="1">Uncharacterized protein</fullName>
    </submittedName>
</protein>
<dbReference type="EMBL" id="LR778114">
    <property type="protein sequence ID" value="CAB1129018.1"/>
    <property type="molecule type" value="Genomic_DNA"/>
</dbReference>
<evidence type="ECO:0000313" key="1">
    <source>
        <dbReference type="EMBL" id="CAB1129018.1"/>
    </source>
</evidence>
<dbReference type="Proteomes" id="UP000503399">
    <property type="component" value="Chromosome"/>
</dbReference>
<keyword evidence="2" id="KW-1185">Reference proteome</keyword>
<evidence type="ECO:0000313" key="2">
    <source>
        <dbReference type="Proteomes" id="UP000503399"/>
    </source>
</evidence>
<accession>A0A6F8ZHE0</accession>
<dbReference type="KEGG" id="hfv:R50_1512"/>
<organism evidence="1 2">
    <name type="scientific">Candidatus Hydrogenisulfobacillus filiaventi</name>
    <dbReference type="NCBI Taxonomy" id="2707344"/>
    <lineage>
        <taxon>Bacteria</taxon>
        <taxon>Bacillati</taxon>
        <taxon>Bacillota</taxon>
        <taxon>Clostridia</taxon>
        <taxon>Eubacteriales</taxon>
        <taxon>Clostridiales Family XVII. Incertae Sedis</taxon>
        <taxon>Candidatus Hydrogenisulfobacillus</taxon>
    </lineage>
</organism>
<gene>
    <name evidence="1" type="ORF">R50_1512</name>
</gene>
<reference evidence="1 2" key="1">
    <citation type="submission" date="2020-02" db="EMBL/GenBank/DDBJ databases">
        <authorList>
            <person name="Hogendoorn C."/>
        </authorList>
    </citation>
    <scope>NUCLEOTIDE SEQUENCE [LARGE SCALE GENOMIC DNA]</scope>
    <source>
        <strain evidence="1">R501</strain>
    </source>
</reference>
<name>A0A6F8ZHE0_9FIRM</name>
<proteinExistence type="predicted"/>